<keyword evidence="1" id="KW-0238">DNA-binding</keyword>
<dbReference type="Pfam" id="PF01381">
    <property type="entry name" value="HTH_3"/>
    <property type="match status" value="1"/>
</dbReference>
<dbReference type="GO" id="GO:0003677">
    <property type="term" value="F:DNA binding"/>
    <property type="evidence" value="ECO:0007669"/>
    <property type="project" value="UniProtKB-KW"/>
</dbReference>
<sequence>MYSIFIRFLSGKAVMFVCEQIRNVRYRLKLSQERFGKKIGISAKSISAYETGRCVPSIKILKHIADEYNVNFMEFPSENRNDLREKISQLENSFVQLKTLLAQTFSSERIV</sequence>
<proteinExistence type="predicted"/>
<evidence type="ECO:0000313" key="4">
    <source>
        <dbReference type="Proteomes" id="UP000176853"/>
    </source>
</evidence>
<comment type="caution">
    <text evidence="3">The sequence shown here is derived from an EMBL/GenBank/DDBJ whole genome shotgun (WGS) entry which is preliminary data.</text>
</comment>
<dbReference type="InterPro" id="IPR010982">
    <property type="entry name" value="Lambda_DNA-bd_dom_sf"/>
</dbReference>
<accession>A0A1F4V4Y4</accession>
<dbReference type="GO" id="GO:0003700">
    <property type="term" value="F:DNA-binding transcription factor activity"/>
    <property type="evidence" value="ECO:0007669"/>
    <property type="project" value="TreeGrafter"/>
</dbReference>
<dbReference type="AlphaFoldDB" id="A0A1F4V4Y4"/>
<name>A0A1F4V4Y4_UNCKA</name>
<organism evidence="3 4">
    <name type="scientific">candidate division WWE3 bacterium RIFCSPHIGHO2_01_FULL_43_9</name>
    <dbReference type="NCBI Taxonomy" id="1802618"/>
    <lineage>
        <taxon>Bacteria</taxon>
        <taxon>Katanobacteria</taxon>
    </lineage>
</organism>
<dbReference type="PANTHER" id="PTHR46797">
    <property type="entry name" value="HTH-TYPE TRANSCRIPTIONAL REGULATOR"/>
    <property type="match status" value="1"/>
</dbReference>
<dbReference type="InterPro" id="IPR050807">
    <property type="entry name" value="TransReg_Diox_bact_type"/>
</dbReference>
<dbReference type="PANTHER" id="PTHR46797:SF1">
    <property type="entry name" value="METHYLPHOSPHONATE SYNTHASE"/>
    <property type="match status" value="1"/>
</dbReference>
<dbReference type="SMART" id="SM00530">
    <property type="entry name" value="HTH_XRE"/>
    <property type="match status" value="1"/>
</dbReference>
<dbReference type="SUPFAM" id="SSF47413">
    <property type="entry name" value="lambda repressor-like DNA-binding domains"/>
    <property type="match status" value="1"/>
</dbReference>
<dbReference type="EMBL" id="MEVB01000024">
    <property type="protein sequence ID" value="OGC52258.1"/>
    <property type="molecule type" value="Genomic_DNA"/>
</dbReference>
<dbReference type="Proteomes" id="UP000176853">
    <property type="component" value="Unassembled WGS sequence"/>
</dbReference>
<protein>
    <recommendedName>
        <fullName evidence="2">HTH cro/C1-type domain-containing protein</fullName>
    </recommendedName>
</protein>
<gene>
    <name evidence="3" type="ORF">A2709_00215</name>
</gene>
<dbReference type="Gene3D" id="1.10.260.40">
    <property type="entry name" value="lambda repressor-like DNA-binding domains"/>
    <property type="match status" value="1"/>
</dbReference>
<evidence type="ECO:0000313" key="3">
    <source>
        <dbReference type="EMBL" id="OGC52258.1"/>
    </source>
</evidence>
<reference evidence="3 4" key="1">
    <citation type="journal article" date="2016" name="Nat. Commun.">
        <title>Thousands of microbial genomes shed light on interconnected biogeochemical processes in an aquifer system.</title>
        <authorList>
            <person name="Anantharaman K."/>
            <person name="Brown C.T."/>
            <person name="Hug L.A."/>
            <person name="Sharon I."/>
            <person name="Castelle C.J."/>
            <person name="Probst A.J."/>
            <person name="Thomas B.C."/>
            <person name="Singh A."/>
            <person name="Wilkins M.J."/>
            <person name="Karaoz U."/>
            <person name="Brodie E.L."/>
            <person name="Williams K.H."/>
            <person name="Hubbard S.S."/>
            <person name="Banfield J.F."/>
        </authorList>
    </citation>
    <scope>NUCLEOTIDE SEQUENCE [LARGE SCALE GENOMIC DNA]</scope>
</reference>
<dbReference type="PROSITE" id="PS50943">
    <property type="entry name" value="HTH_CROC1"/>
    <property type="match status" value="1"/>
</dbReference>
<dbReference type="GO" id="GO:0005829">
    <property type="term" value="C:cytosol"/>
    <property type="evidence" value="ECO:0007669"/>
    <property type="project" value="TreeGrafter"/>
</dbReference>
<feature type="domain" description="HTH cro/C1-type" evidence="2">
    <location>
        <begin position="21"/>
        <end position="75"/>
    </location>
</feature>
<dbReference type="CDD" id="cd00093">
    <property type="entry name" value="HTH_XRE"/>
    <property type="match status" value="1"/>
</dbReference>
<dbReference type="InterPro" id="IPR001387">
    <property type="entry name" value="Cro/C1-type_HTH"/>
</dbReference>
<evidence type="ECO:0000256" key="1">
    <source>
        <dbReference type="ARBA" id="ARBA00023125"/>
    </source>
</evidence>
<evidence type="ECO:0000259" key="2">
    <source>
        <dbReference type="PROSITE" id="PS50943"/>
    </source>
</evidence>